<dbReference type="EMBL" id="JAPXFL010000001">
    <property type="protein sequence ID" value="KAK9512415.1"/>
    <property type="molecule type" value="Genomic_DNA"/>
</dbReference>
<reference evidence="2 3" key="1">
    <citation type="submission" date="2022-12" db="EMBL/GenBank/DDBJ databases">
        <title>Chromosome-level genome assembly of true bugs.</title>
        <authorList>
            <person name="Ma L."/>
            <person name="Li H."/>
        </authorList>
    </citation>
    <scope>NUCLEOTIDE SEQUENCE [LARGE SCALE GENOMIC DNA]</scope>
    <source>
        <strain evidence="2">Lab_2022b</strain>
    </source>
</reference>
<protein>
    <submittedName>
        <fullName evidence="2">Uncharacterized protein</fullName>
    </submittedName>
</protein>
<evidence type="ECO:0000313" key="3">
    <source>
        <dbReference type="Proteomes" id="UP001461498"/>
    </source>
</evidence>
<dbReference type="GO" id="GO:0005549">
    <property type="term" value="F:odorant binding"/>
    <property type="evidence" value="ECO:0007669"/>
    <property type="project" value="InterPro"/>
</dbReference>
<sequence>MNKVIHLLFLIAIILLAINISNAEELKEMMEKVVTKCREKYDLEISEIETAIKERKLPESDKGKDFLGCIIKEVGIQQFRKAMAKE</sequence>
<dbReference type="InterPro" id="IPR036728">
    <property type="entry name" value="PBP_GOBP_sf"/>
</dbReference>
<evidence type="ECO:0000256" key="1">
    <source>
        <dbReference type="SAM" id="SignalP"/>
    </source>
</evidence>
<keyword evidence="3" id="KW-1185">Reference proteome</keyword>
<dbReference type="SUPFAM" id="SSF47565">
    <property type="entry name" value="Insect pheromone/odorant-binding proteins"/>
    <property type="match status" value="1"/>
</dbReference>
<feature type="signal peptide" evidence="1">
    <location>
        <begin position="1"/>
        <end position="23"/>
    </location>
</feature>
<name>A0AAW1DTE9_9HEMI</name>
<dbReference type="InterPro" id="IPR006170">
    <property type="entry name" value="PBP/GOBP"/>
</dbReference>
<feature type="chain" id="PRO_5043799772" evidence="1">
    <location>
        <begin position="24"/>
        <end position="86"/>
    </location>
</feature>
<proteinExistence type="predicted"/>
<keyword evidence="1" id="KW-0732">Signal</keyword>
<accession>A0AAW1DTE9</accession>
<comment type="caution">
    <text evidence="2">The sequence shown here is derived from an EMBL/GenBank/DDBJ whole genome shotgun (WGS) entry which is preliminary data.</text>
</comment>
<evidence type="ECO:0000313" key="2">
    <source>
        <dbReference type="EMBL" id="KAK9512415.1"/>
    </source>
</evidence>
<dbReference type="Gene3D" id="1.10.238.20">
    <property type="entry name" value="Pheromone/general odorant binding protein domain"/>
    <property type="match status" value="1"/>
</dbReference>
<dbReference type="Pfam" id="PF01395">
    <property type="entry name" value="PBP_GOBP"/>
    <property type="match status" value="1"/>
</dbReference>
<dbReference type="AlphaFoldDB" id="A0AAW1DTE9"/>
<organism evidence="2 3">
    <name type="scientific">Rhynocoris fuscipes</name>
    <dbReference type="NCBI Taxonomy" id="488301"/>
    <lineage>
        <taxon>Eukaryota</taxon>
        <taxon>Metazoa</taxon>
        <taxon>Ecdysozoa</taxon>
        <taxon>Arthropoda</taxon>
        <taxon>Hexapoda</taxon>
        <taxon>Insecta</taxon>
        <taxon>Pterygota</taxon>
        <taxon>Neoptera</taxon>
        <taxon>Paraneoptera</taxon>
        <taxon>Hemiptera</taxon>
        <taxon>Heteroptera</taxon>
        <taxon>Panheteroptera</taxon>
        <taxon>Cimicomorpha</taxon>
        <taxon>Reduviidae</taxon>
        <taxon>Harpactorinae</taxon>
        <taxon>Harpactorini</taxon>
        <taxon>Rhynocoris</taxon>
    </lineage>
</organism>
<dbReference type="Proteomes" id="UP001461498">
    <property type="component" value="Unassembled WGS sequence"/>
</dbReference>
<gene>
    <name evidence="2" type="ORF">O3M35_000852</name>
</gene>